<dbReference type="OrthoDB" id="1492974at2"/>
<gene>
    <name evidence="2" type="ORF">DDZ15_06565</name>
</gene>
<feature type="transmembrane region" description="Helical" evidence="1">
    <location>
        <begin position="12"/>
        <end position="30"/>
    </location>
</feature>
<comment type="caution">
    <text evidence="2">The sequence shown here is derived from an EMBL/GenBank/DDBJ whole genome shotgun (WGS) entry which is preliminary data.</text>
</comment>
<keyword evidence="1" id="KW-1133">Transmembrane helix</keyword>
<feature type="transmembrane region" description="Helical" evidence="1">
    <location>
        <begin position="359"/>
        <end position="377"/>
    </location>
</feature>
<evidence type="ECO:0008006" key="4">
    <source>
        <dbReference type="Google" id="ProtNLM"/>
    </source>
</evidence>
<dbReference type="RefSeq" id="WP_109646280.1">
    <property type="nucleotide sequence ID" value="NZ_QGGB01000005.1"/>
</dbReference>
<feature type="transmembrane region" description="Helical" evidence="1">
    <location>
        <begin position="83"/>
        <end position="105"/>
    </location>
</feature>
<evidence type="ECO:0000313" key="2">
    <source>
        <dbReference type="EMBL" id="PWN06931.1"/>
    </source>
</evidence>
<dbReference type="Proteomes" id="UP000245533">
    <property type="component" value="Unassembled WGS sequence"/>
</dbReference>
<sequence>MSTETLIRNRSITRNAALILLATFAGLIWAGDYSFDERVVTLRYLLFALSGLIAFITPYLLFPDPGVTLVQLANLTKGRLIKYIVSRYITWQWPLLLLIASIILGDTQAPFSEFSNKLLYAFYGVFLFVGLNLISLSRYLRSGSDSQFWQESEKGLRIRKQVADYMKYPLDPGSIPSMINTIAVSVTGMMAVVAGAFLGEMYGSTVELLTAAAVLILGLISFVKLRVQTALHYYATNAFYNEFFNSGSGDESTVERRKADQLWWVPFELRAGVWQFLQQIDRKIPAGRAVLAGHFLIWFVAYQRPGEEFITVLWIIFSVVHHLFILLTMQKSMAPNWLLRWIDSPFNWFLIRFWMQLRWLVPLFVSMNAQLFVFGYPKLPDQLTVMVFYLLSGALLSAAGVFRMKRSVQ</sequence>
<dbReference type="AlphaFoldDB" id="A0A316TTH5"/>
<dbReference type="EMBL" id="QGGB01000005">
    <property type="protein sequence ID" value="PWN06931.1"/>
    <property type="molecule type" value="Genomic_DNA"/>
</dbReference>
<feature type="transmembrane region" description="Helical" evidence="1">
    <location>
        <begin position="383"/>
        <end position="402"/>
    </location>
</feature>
<keyword evidence="1" id="KW-0812">Transmembrane</keyword>
<accession>A0A316TTH5</accession>
<organism evidence="2 3">
    <name type="scientific">Rhodohalobacter mucosus</name>
    <dbReference type="NCBI Taxonomy" id="2079485"/>
    <lineage>
        <taxon>Bacteria</taxon>
        <taxon>Pseudomonadati</taxon>
        <taxon>Balneolota</taxon>
        <taxon>Balneolia</taxon>
        <taxon>Balneolales</taxon>
        <taxon>Balneolaceae</taxon>
        <taxon>Rhodohalobacter</taxon>
    </lineage>
</organism>
<keyword evidence="1" id="KW-0472">Membrane</keyword>
<keyword evidence="3" id="KW-1185">Reference proteome</keyword>
<feature type="transmembrane region" description="Helical" evidence="1">
    <location>
        <begin position="286"/>
        <end position="303"/>
    </location>
</feature>
<feature type="transmembrane region" description="Helical" evidence="1">
    <location>
        <begin position="177"/>
        <end position="198"/>
    </location>
</feature>
<reference evidence="2 3" key="1">
    <citation type="submission" date="2018-05" db="EMBL/GenBank/DDBJ databases">
        <title>Rhodohalobacter halophilus gen. nov., sp. nov., a moderately halophilic member of the family Balneolaceae.</title>
        <authorList>
            <person name="Liu Z.-W."/>
        </authorList>
    </citation>
    <scope>NUCLEOTIDE SEQUENCE [LARGE SCALE GENOMIC DNA]</scope>
    <source>
        <strain evidence="2 3">8A47</strain>
    </source>
</reference>
<protein>
    <recommendedName>
        <fullName evidence="4">ABC-2 type transport system permease protein</fullName>
    </recommendedName>
</protein>
<feature type="transmembrane region" description="Helical" evidence="1">
    <location>
        <begin position="204"/>
        <end position="223"/>
    </location>
</feature>
<feature type="transmembrane region" description="Helical" evidence="1">
    <location>
        <begin position="309"/>
        <end position="329"/>
    </location>
</feature>
<evidence type="ECO:0000313" key="3">
    <source>
        <dbReference type="Proteomes" id="UP000245533"/>
    </source>
</evidence>
<feature type="transmembrane region" description="Helical" evidence="1">
    <location>
        <begin position="120"/>
        <end position="140"/>
    </location>
</feature>
<proteinExistence type="predicted"/>
<feature type="transmembrane region" description="Helical" evidence="1">
    <location>
        <begin position="42"/>
        <end position="62"/>
    </location>
</feature>
<evidence type="ECO:0000256" key="1">
    <source>
        <dbReference type="SAM" id="Phobius"/>
    </source>
</evidence>
<name>A0A316TTH5_9BACT</name>